<organism evidence="3">
    <name type="scientific">Vibrio sp. HB236076</name>
    <dbReference type="NCBI Taxonomy" id="3232307"/>
    <lineage>
        <taxon>Bacteria</taxon>
        <taxon>Pseudomonadati</taxon>
        <taxon>Pseudomonadota</taxon>
        <taxon>Gammaproteobacteria</taxon>
        <taxon>Vibrionales</taxon>
        <taxon>Vibrionaceae</taxon>
        <taxon>Vibrio</taxon>
    </lineage>
</organism>
<dbReference type="InterPro" id="IPR050229">
    <property type="entry name" value="GlpE_sulfurtransferase"/>
</dbReference>
<proteinExistence type="predicted"/>
<dbReference type="SMART" id="SM00450">
    <property type="entry name" value="RHOD"/>
    <property type="match status" value="1"/>
</dbReference>
<keyword evidence="1" id="KW-1133">Transmembrane helix</keyword>
<dbReference type="RefSeq" id="WP_306101908.1">
    <property type="nucleotide sequence ID" value="NZ_CP162601.1"/>
</dbReference>
<feature type="transmembrane region" description="Helical" evidence="1">
    <location>
        <begin position="12"/>
        <end position="30"/>
    </location>
</feature>
<evidence type="ECO:0000313" key="3">
    <source>
        <dbReference type="EMBL" id="XDK25248.1"/>
    </source>
</evidence>
<dbReference type="PANTHER" id="PTHR43031">
    <property type="entry name" value="FAD-DEPENDENT OXIDOREDUCTASE"/>
    <property type="match status" value="1"/>
</dbReference>
<dbReference type="Gene3D" id="3.40.250.10">
    <property type="entry name" value="Rhodanese-like domain"/>
    <property type="match status" value="1"/>
</dbReference>
<dbReference type="Pfam" id="PF00581">
    <property type="entry name" value="Rhodanese"/>
    <property type="match status" value="1"/>
</dbReference>
<dbReference type="InterPro" id="IPR001763">
    <property type="entry name" value="Rhodanese-like_dom"/>
</dbReference>
<feature type="domain" description="Rhodanese" evidence="2">
    <location>
        <begin position="50"/>
        <end position="141"/>
    </location>
</feature>
<name>A0AB39HFX4_9VIBR</name>
<keyword evidence="1" id="KW-0812">Transmembrane</keyword>
<dbReference type="PROSITE" id="PS50206">
    <property type="entry name" value="RHODANESE_3"/>
    <property type="match status" value="1"/>
</dbReference>
<dbReference type="PANTHER" id="PTHR43031:SF18">
    <property type="entry name" value="RHODANESE-RELATED SULFURTRANSFERASES"/>
    <property type="match status" value="1"/>
</dbReference>
<dbReference type="KEGG" id="vih:AB0763_00920"/>
<accession>A0AB39HFX4</accession>
<reference evidence="3" key="1">
    <citation type="submission" date="2024-07" db="EMBL/GenBank/DDBJ databases">
        <title>Genome Analysis of a Potential Novel Vibrio Species Secreting pH- and Thermo-stable Alginate Lyase and its Application in Producing Alginate Oligosaccharides.</title>
        <authorList>
            <person name="Huang H."/>
            <person name="Bao K."/>
        </authorList>
    </citation>
    <scope>NUCLEOTIDE SEQUENCE</scope>
    <source>
        <strain evidence="3">HB236076</strain>
    </source>
</reference>
<dbReference type="SUPFAM" id="SSF52821">
    <property type="entry name" value="Rhodanese/Cell cycle control phosphatase"/>
    <property type="match status" value="1"/>
</dbReference>
<dbReference type="InterPro" id="IPR036873">
    <property type="entry name" value="Rhodanese-like_dom_sf"/>
</dbReference>
<dbReference type="CDD" id="cd00158">
    <property type="entry name" value="RHOD"/>
    <property type="match status" value="1"/>
</dbReference>
<protein>
    <submittedName>
        <fullName evidence="3">Rhodanese-like domain-containing protein</fullName>
    </submittedName>
</protein>
<sequence length="144" mass="16175">MQEYIDFFQNNMILSLVWLGLLIAVISMTIKTSSAAYKTISAHQVTHLINKEEGVVVDIRSKEDFKRGHIIDSYHVLPTDIKEARYPSLEKKKQSPIILVCKLGNTAQQSANELVKAGFENVHVLKGGISSWQEANLPLIRGKK</sequence>
<evidence type="ECO:0000259" key="2">
    <source>
        <dbReference type="PROSITE" id="PS50206"/>
    </source>
</evidence>
<dbReference type="EMBL" id="CP162601">
    <property type="protein sequence ID" value="XDK25248.1"/>
    <property type="molecule type" value="Genomic_DNA"/>
</dbReference>
<evidence type="ECO:0000256" key="1">
    <source>
        <dbReference type="SAM" id="Phobius"/>
    </source>
</evidence>
<keyword evidence="1" id="KW-0472">Membrane</keyword>
<dbReference type="AlphaFoldDB" id="A0AB39HFX4"/>
<gene>
    <name evidence="3" type="ORF">AB0763_00920</name>
</gene>